<keyword evidence="1 2" id="KW-0694">RNA-binding</keyword>
<dbReference type="InterPro" id="IPR035979">
    <property type="entry name" value="RBD_domain_sf"/>
</dbReference>
<dbReference type="Proteomes" id="UP001515480">
    <property type="component" value="Unassembled WGS sequence"/>
</dbReference>
<feature type="region of interest" description="Disordered" evidence="3">
    <location>
        <begin position="262"/>
        <end position="299"/>
    </location>
</feature>
<keyword evidence="6" id="KW-1185">Reference proteome</keyword>
<name>A0AB34ILE6_PRYPA</name>
<feature type="compositionally biased region" description="Pro residues" evidence="3">
    <location>
        <begin position="35"/>
        <end position="49"/>
    </location>
</feature>
<evidence type="ECO:0000313" key="5">
    <source>
        <dbReference type="EMBL" id="KAL1499967.1"/>
    </source>
</evidence>
<feature type="region of interest" description="Disordered" evidence="3">
    <location>
        <begin position="1"/>
        <end position="68"/>
    </location>
</feature>
<feature type="region of interest" description="Disordered" evidence="3">
    <location>
        <begin position="217"/>
        <end position="246"/>
    </location>
</feature>
<dbReference type="InterPro" id="IPR050886">
    <property type="entry name" value="RNA-binding_reg"/>
</dbReference>
<dbReference type="Pfam" id="PF00076">
    <property type="entry name" value="RRM_1"/>
    <property type="match status" value="1"/>
</dbReference>
<gene>
    <name evidence="5" type="ORF">AB1Y20_012646</name>
</gene>
<dbReference type="EMBL" id="JBGBPQ010000024">
    <property type="protein sequence ID" value="KAL1499967.1"/>
    <property type="molecule type" value="Genomic_DNA"/>
</dbReference>
<dbReference type="SMART" id="SM00360">
    <property type="entry name" value="RRM"/>
    <property type="match status" value="1"/>
</dbReference>
<dbReference type="AlphaFoldDB" id="A0AB34ILE6"/>
<organism evidence="5 6">
    <name type="scientific">Prymnesium parvum</name>
    <name type="common">Toxic golden alga</name>
    <dbReference type="NCBI Taxonomy" id="97485"/>
    <lineage>
        <taxon>Eukaryota</taxon>
        <taxon>Haptista</taxon>
        <taxon>Haptophyta</taxon>
        <taxon>Prymnesiophyceae</taxon>
        <taxon>Prymnesiales</taxon>
        <taxon>Prymnesiaceae</taxon>
        <taxon>Prymnesium</taxon>
    </lineage>
</organism>
<feature type="compositionally biased region" description="Basic and acidic residues" evidence="3">
    <location>
        <begin position="283"/>
        <end position="299"/>
    </location>
</feature>
<reference evidence="5 6" key="1">
    <citation type="journal article" date="2024" name="Science">
        <title>Giant polyketide synthase enzymes in the biosynthesis of giant marine polyether toxins.</title>
        <authorList>
            <person name="Fallon T.R."/>
            <person name="Shende V.V."/>
            <person name="Wierzbicki I.H."/>
            <person name="Pendleton A.L."/>
            <person name="Watervoot N.F."/>
            <person name="Auber R.P."/>
            <person name="Gonzalez D.J."/>
            <person name="Wisecaver J.H."/>
            <person name="Moore B.S."/>
        </authorList>
    </citation>
    <scope>NUCLEOTIDE SEQUENCE [LARGE SCALE GENOMIC DNA]</scope>
    <source>
        <strain evidence="5 6">12B1</strain>
    </source>
</reference>
<protein>
    <recommendedName>
        <fullName evidence="4">RRM domain-containing protein</fullName>
    </recommendedName>
</protein>
<dbReference type="PANTHER" id="PTHR48024">
    <property type="entry name" value="GEO13361P1-RELATED"/>
    <property type="match status" value="1"/>
</dbReference>
<dbReference type="GO" id="GO:0003723">
    <property type="term" value="F:RNA binding"/>
    <property type="evidence" value="ECO:0007669"/>
    <property type="project" value="UniProtKB-UniRule"/>
</dbReference>
<dbReference type="InterPro" id="IPR012677">
    <property type="entry name" value="Nucleotide-bd_a/b_plait_sf"/>
</dbReference>
<dbReference type="InterPro" id="IPR000504">
    <property type="entry name" value="RRM_dom"/>
</dbReference>
<dbReference type="Gene3D" id="3.30.70.330">
    <property type="match status" value="1"/>
</dbReference>
<evidence type="ECO:0000256" key="3">
    <source>
        <dbReference type="SAM" id="MobiDB-lite"/>
    </source>
</evidence>
<comment type="caution">
    <text evidence="5">The sequence shown here is derived from an EMBL/GenBank/DDBJ whole genome shotgun (WGS) entry which is preliminary data.</text>
</comment>
<proteinExistence type="predicted"/>
<feature type="compositionally biased region" description="Acidic residues" evidence="3">
    <location>
        <begin position="264"/>
        <end position="273"/>
    </location>
</feature>
<evidence type="ECO:0000259" key="4">
    <source>
        <dbReference type="PROSITE" id="PS50102"/>
    </source>
</evidence>
<dbReference type="SUPFAM" id="SSF54928">
    <property type="entry name" value="RNA-binding domain, RBD"/>
    <property type="match status" value="1"/>
</dbReference>
<dbReference type="PANTHER" id="PTHR48024:SF56">
    <property type="entry name" value="HETEROGENEOUS NUCLEAR RIBONUCLEOPROTEIN A0"/>
    <property type="match status" value="1"/>
</dbReference>
<dbReference type="PROSITE" id="PS50102">
    <property type="entry name" value="RRM"/>
    <property type="match status" value="1"/>
</dbReference>
<sequence length="317" mass="34357">MSDSEEEEVFAGLSLPPLNPTSHAAEPSDDDEAEPPPPRPPSPPPPAAAPSPREEESGARAPLLSASAAFEGAGADAMDLDPFRAAAGLEPAPHAPPSAAAAAPHKQKFVPKGHISQRKLFIGGLPFSSTDASLTKFFSRFGKVQEAVAVTSESGKPRGFGFVTFVSDKGARYCIEQAGDPPVLQIEGRDCTVRPVQEREDRGQGHYLMPARGTQVYLGEPKEKKERREAREAARERPADLSGGAMPALGVASIAMAHKRGYAAEEEEVDEQPGEPRKRNRKKKEEIVTVTRRQDAEPLNKRPITMKEIFPKEFWRV</sequence>
<evidence type="ECO:0000256" key="2">
    <source>
        <dbReference type="PROSITE-ProRule" id="PRU00176"/>
    </source>
</evidence>
<evidence type="ECO:0000256" key="1">
    <source>
        <dbReference type="ARBA" id="ARBA00022884"/>
    </source>
</evidence>
<feature type="compositionally biased region" description="Basic and acidic residues" evidence="3">
    <location>
        <begin position="220"/>
        <end position="239"/>
    </location>
</feature>
<evidence type="ECO:0000313" key="6">
    <source>
        <dbReference type="Proteomes" id="UP001515480"/>
    </source>
</evidence>
<accession>A0AB34ILE6</accession>
<feature type="domain" description="RRM" evidence="4">
    <location>
        <begin position="118"/>
        <end position="198"/>
    </location>
</feature>